<dbReference type="Proteomes" id="UP000772434">
    <property type="component" value="Unassembled WGS sequence"/>
</dbReference>
<feature type="compositionally biased region" description="Gly residues" evidence="3">
    <location>
        <begin position="416"/>
        <end position="427"/>
    </location>
</feature>
<reference evidence="5" key="1">
    <citation type="submission" date="2020-11" db="EMBL/GenBank/DDBJ databases">
        <authorList>
            <consortium name="DOE Joint Genome Institute"/>
            <person name="Ahrendt S."/>
            <person name="Riley R."/>
            <person name="Andreopoulos W."/>
            <person name="Labutti K."/>
            <person name="Pangilinan J."/>
            <person name="Ruiz-Duenas F.J."/>
            <person name="Barrasa J.M."/>
            <person name="Sanchez-Garcia M."/>
            <person name="Camarero S."/>
            <person name="Miyauchi S."/>
            <person name="Serrano A."/>
            <person name="Linde D."/>
            <person name="Babiker R."/>
            <person name="Drula E."/>
            <person name="Ayuso-Fernandez I."/>
            <person name="Pacheco R."/>
            <person name="Padilla G."/>
            <person name="Ferreira P."/>
            <person name="Barriuso J."/>
            <person name="Kellner H."/>
            <person name="Castanera R."/>
            <person name="Alfaro M."/>
            <person name="Ramirez L."/>
            <person name="Pisabarro A.G."/>
            <person name="Kuo A."/>
            <person name="Tritt A."/>
            <person name="Lipzen A."/>
            <person name="He G."/>
            <person name="Yan M."/>
            <person name="Ng V."/>
            <person name="Cullen D."/>
            <person name="Martin F."/>
            <person name="Rosso M.-N."/>
            <person name="Henrissat B."/>
            <person name="Hibbett D."/>
            <person name="Martinez A.T."/>
            <person name="Grigoriev I.V."/>
        </authorList>
    </citation>
    <scope>NUCLEOTIDE SEQUENCE</scope>
    <source>
        <strain evidence="5">AH 40177</strain>
    </source>
</reference>
<sequence length="446" mass="46593">MAKSDSDSDSDSEEKKPKSNGKVKAPEPSSDESSEESSEDEKPKAAQVKKAPAPSKSTVKKVSAQKDESSSSDSSSEDEDLSAAKKEDSSVSSEDEKPANKKPAVATSSDSSSSDDDSDDEDVKKKTASKPSDSDDDSSDSSEDADAEMKDGTKNPTPVTNGKRKAVDDDVVPPKKMKLGNGDASPTESSEETKSVFVGQLSWNVDNDWLQQEFASCGEIVSATVQMDRNSGRSRGFGYVHFSSADGVAKALEMNGKEIDGRAVKVDKSTPPNKDASREKRAKTFGDETSSPSDTLFVGNLSFNATEDSVWEFFGDHGVKHVRLPTDRDTGRPKGFGYVQFEDIDGAKKAFEALSGSELDGRSIRLDYSQPRDTAGGGRGGFGGGRGGGGFGGGRGGGGFGGGRGGRGGGDRGRGGRGGGRGRGAPRGGNPRSGGIVPHEGKKITF</sequence>
<dbReference type="InterPro" id="IPR052462">
    <property type="entry name" value="SLIRP/GR-RBP-like"/>
</dbReference>
<name>A0A9P5Q506_9AGAR</name>
<feature type="region of interest" description="Disordered" evidence="3">
    <location>
        <begin position="1"/>
        <end position="194"/>
    </location>
</feature>
<keyword evidence="1 2" id="KW-0694">RNA-binding</keyword>
<feature type="compositionally biased region" description="Gly residues" evidence="3">
    <location>
        <begin position="375"/>
        <end position="408"/>
    </location>
</feature>
<proteinExistence type="predicted"/>
<feature type="compositionally biased region" description="Basic and acidic residues" evidence="3">
    <location>
        <begin position="275"/>
        <end position="286"/>
    </location>
</feature>
<evidence type="ECO:0000313" key="5">
    <source>
        <dbReference type="EMBL" id="KAF9074707.1"/>
    </source>
</evidence>
<feature type="domain" description="RRM" evidence="4">
    <location>
        <begin position="194"/>
        <end position="271"/>
    </location>
</feature>
<keyword evidence="6" id="KW-1185">Reference proteome</keyword>
<dbReference type="InterPro" id="IPR012677">
    <property type="entry name" value="Nucleotide-bd_a/b_plait_sf"/>
</dbReference>
<evidence type="ECO:0000256" key="1">
    <source>
        <dbReference type="ARBA" id="ARBA00022884"/>
    </source>
</evidence>
<feature type="compositionally biased region" description="Basic and acidic residues" evidence="3">
    <location>
        <begin position="82"/>
        <end position="99"/>
    </location>
</feature>
<evidence type="ECO:0000259" key="4">
    <source>
        <dbReference type="PROSITE" id="PS50102"/>
    </source>
</evidence>
<accession>A0A9P5Q506</accession>
<dbReference type="AlphaFoldDB" id="A0A9P5Q506"/>
<dbReference type="PROSITE" id="PS50102">
    <property type="entry name" value="RRM"/>
    <property type="match status" value="2"/>
</dbReference>
<feature type="region of interest" description="Disordered" evidence="3">
    <location>
        <begin position="368"/>
        <end position="446"/>
    </location>
</feature>
<evidence type="ECO:0000256" key="2">
    <source>
        <dbReference type="PROSITE-ProRule" id="PRU00176"/>
    </source>
</evidence>
<dbReference type="InterPro" id="IPR035979">
    <property type="entry name" value="RBD_domain_sf"/>
</dbReference>
<feature type="region of interest" description="Disordered" evidence="3">
    <location>
        <begin position="265"/>
        <end position="292"/>
    </location>
</feature>
<feature type="domain" description="RRM" evidence="4">
    <location>
        <begin position="294"/>
        <end position="371"/>
    </location>
</feature>
<gene>
    <name evidence="5" type="ORF">BDP27DRAFT_1316693</name>
</gene>
<dbReference type="SMART" id="SM00360">
    <property type="entry name" value="RRM"/>
    <property type="match status" value="2"/>
</dbReference>
<feature type="compositionally biased region" description="Acidic residues" evidence="3">
    <location>
        <begin position="29"/>
        <end position="39"/>
    </location>
</feature>
<evidence type="ECO:0000313" key="6">
    <source>
        <dbReference type="Proteomes" id="UP000772434"/>
    </source>
</evidence>
<comment type="caution">
    <text evidence="5">The sequence shown here is derived from an EMBL/GenBank/DDBJ whole genome shotgun (WGS) entry which is preliminary data.</text>
</comment>
<evidence type="ECO:0000256" key="3">
    <source>
        <dbReference type="SAM" id="MobiDB-lite"/>
    </source>
</evidence>
<dbReference type="InterPro" id="IPR000504">
    <property type="entry name" value="RRM_dom"/>
</dbReference>
<dbReference type="GO" id="GO:0003723">
    <property type="term" value="F:RNA binding"/>
    <property type="evidence" value="ECO:0007669"/>
    <property type="project" value="UniProtKB-UniRule"/>
</dbReference>
<protein>
    <recommendedName>
        <fullName evidence="4">RRM domain-containing protein</fullName>
    </recommendedName>
</protein>
<organism evidence="5 6">
    <name type="scientific">Rhodocollybia butyracea</name>
    <dbReference type="NCBI Taxonomy" id="206335"/>
    <lineage>
        <taxon>Eukaryota</taxon>
        <taxon>Fungi</taxon>
        <taxon>Dikarya</taxon>
        <taxon>Basidiomycota</taxon>
        <taxon>Agaricomycotina</taxon>
        <taxon>Agaricomycetes</taxon>
        <taxon>Agaricomycetidae</taxon>
        <taxon>Agaricales</taxon>
        <taxon>Marasmiineae</taxon>
        <taxon>Omphalotaceae</taxon>
        <taxon>Rhodocollybia</taxon>
    </lineage>
</organism>
<feature type="compositionally biased region" description="Acidic residues" evidence="3">
    <location>
        <begin position="134"/>
        <end position="146"/>
    </location>
</feature>
<dbReference type="Gene3D" id="3.30.70.330">
    <property type="match status" value="2"/>
</dbReference>
<dbReference type="Pfam" id="PF00076">
    <property type="entry name" value="RRM_1"/>
    <property type="match status" value="2"/>
</dbReference>
<dbReference type="EMBL" id="JADNRY010000012">
    <property type="protein sequence ID" value="KAF9074707.1"/>
    <property type="molecule type" value="Genomic_DNA"/>
</dbReference>
<dbReference type="OrthoDB" id="439808at2759"/>
<feature type="compositionally biased region" description="Low complexity" evidence="3">
    <location>
        <begin position="45"/>
        <end position="54"/>
    </location>
</feature>
<dbReference type="PANTHER" id="PTHR48027">
    <property type="entry name" value="HETEROGENEOUS NUCLEAR RIBONUCLEOPROTEIN 87F-RELATED"/>
    <property type="match status" value="1"/>
</dbReference>
<dbReference type="SUPFAM" id="SSF54928">
    <property type="entry name" value="RNA-binding domain, RBD"/>
    <property type="match status" value="2"/>
</dbReference>